<keyword evidence="4" id="KW-0732">Signal</keyword>
<dbReference type="Gene3D" id="3.40.50.10140">
    <property type="entry name" value="Toll/interleukin-1 receptor homology (TIR) domain"/>
    <property type="match status" value="1"/>
</dbReference>
<reference evidence="10 11" key="1">
    <citation type="submission" date="2021-06" db="EMBL/GenBank/DDBJ databases">
        <title>A haploid diamondback moth (Plutella xylostella L.) genome assembly resolves 31 chromosomes and identifies a diamide resistance mutation.</title>
        <authorList>
            <person name="Ward C.M."/>
            <person name="Perry K.D."/>
            <person name="Baker G."/>
            <person name="Powis K."/>
            <person name="Heckel D.G."/>
            <person name="Baxter S.W."/>
        </authorList>
    </citation>
    <scope>NUCLEOTIDE SEQUENCE [LARGE SCALE GENOMIC DNA]</scope>
    <source>
        <strain evidence="10 11">LV</strain>
        <tissue evidence="10">Single pupa</tissue>
    </source>
</reference>
<comment type="subcellular location">
    <subcellularLocation>
        <location evidence="1">Membrane</location>
        <topology evidence="1">Single-pass membrane protein</topology>
    </subcellularLocation>
</comment>
<dbReference type="SUPFAM" id="SSF52058">
    <property type="entry name" value="L domain-like"/>
    <property type="match status" value="1"/>
</dbReference>
<protein>
    <recommendedName>
        <fullName evidence="9">TIR domain-containing protein</fullName>
    </recommendedName>
</protein>
<dbReference type="PANTHER" id="PTHR24365">
    <property type="entry name" value="TOLL-LIKE RECEPTOR"/>
    <property type="match status" value="1"/>
</dbReference>
<organism evidence="10 11">
    <name type="scientific">Plutella xylostella</name>
    <name type="common">Diamondback moth</name>
    <name type="synonym">Plutella maculipennis</name>
    <dbReference type="NCBI Taxonomy" id="51655"/>
    <lineage>
        <taxon>Eukaryota</taxon>
        <taxon>Metazoa</taxon>
        <taxon>Ecdysozoa</taxon>
        <taxon>Arthropoda</taxon>
        <taxon>Hexapoda</taxon>
        <taxon>Insecta</taxon>
        <taxon>Pterygota</taxon>
        <taxon>Neoptera</taxon>
        <taxon>Endopterygota</taxon>
        <taxon>Lepidoptera</taxon>
        <taxon>Glossata</taxon>
        <taxon>Ditrysia</taxon>
        <taxon>Yponomeutoidea</taxon>
        <taxon>Plutellidae</taxon>
        <taxon>Plutella</taxon>
    </lineage>
</organism>
<feature type="domain" description="TIR" evidence="9">
    <location>
        <begin position="175"/>
        <end position="302"/>
    </location>
</feature>
<keyword evidence="11" id="KW-1185">Reference proteome</keyword>
<dbReference type="SUPFAM" id="SSF52200">
    <property type="entry name" value="Toll/Interleukin receptor TIR domain"/>
    <property type="match status" value="1"/>
</dbReference>
<dbReference type="InterPro" id="IPR032675">
    <property type="entry name" value="LRR_dom_sf"/>
</dbReference>
<evidence type="ECO:0000256" key="8">
    <source>
        <dbReference type="SAM" id="Phobius"/>
    </source>
</evidence>
<sequence length="403" mass="44070">MEARGITAVPRVDNVTALLLSGNRIEEVREEDLPDGLEELDLSNNSLRSLPPRALRPPRLRLARNPWRCACPDQPLLDAARERQQHIVDYTSIRCADGRAWAALGAGALCPPAPAPGLAPPAPAPAAAWLALPAALLLAAAAAAVAYYYRYHVKLFLSSHGWPTPAPNATHAPHARYDVFVSFSHADEAWVQRELLPRLQAARTVCVHYNDWVAGEGIPQQIASSVASSHRTLCILSAAAVHAPWPREERRAALAHSSAVLLLLEPVDNLANGEPELKAHLATRTYLTKDDPRLWEKLLVALPPAPRAPAPRAPAPARGKGKGGDKMEKEADKAFVCAFGLTVRATAPFVRCVVAAIVNIVYDSSLETMHRSATERPRKRTRECRRYVWTHLKTAGLIMSMRF</sequence>
<name>A0ABQ7QWU8_PLUXY</name>
<gene>
    <name evidence="10" type="ORF">JYU34_003981</name>
</gene>
<comment type="caution">
    <text evidence="10">The sequence shown here is derived from an EMBL/GenBank/DDBJ whole genome shotgun (WGS) entry which is preliminary data.</text>
</comment>
<dbReference type="EMBL" id="JAHIBW010000006">
    <property type="protein sequence ID" value="KAG7309532.1"/>
    <property type="molecule type" value="Genomic_DNA"/>
</dbReference>
<comment type="similarity">
    <text evidence="2">Belongs to the Toll-like receptor family.</text>
</comment>
<evidence type="ECO:0000256" key="1">
    <source>
        <dbReference type="ARBA" id="ARBA00004167"/>
    </source>
</evidence>
<proteinExistence type="inferred from homology"/>
<dbReference type="InterPro" id="IPR000157">
    <property type="entry name" value="TIR_dom"/>
</dbReference>
<evidence type="ECO:0000259" key="9">
    <source>
        <dbReference type="PROSITE" id="PS50104"/>
    </source>
</evidence>
<keyword evidence="6 8" id="KW-0472">Membrane</keyword>
<accession>A0ABQ7QWU8</accession>
<evidence type="ECO:0000256" key="3">
    <source>
        <dbReference type="ARBA" id="ARBA00022692"/>
    </source>
</evidence>
<feature type="compositionally biased region" description="Pro residues" evidence="7">
    <location>
        <begin position="305"/>
        <end position="314"/>
    </location>
</feature>
<dbReference type="InterPro" id="IPR001611">
    <property type="entry name" value="Leu-rich_rpt"/>
</dbReference>
<dbReference type="PANTHER" id="PTHR24365:SF541">
    <property type="entry name" value="PROTEIN TOLL-RELATED"/>
    <property type="match status" value="1"/>
</dbReference>
<dbReference type="PROSITE" id="PS51450">
    <property type="entry name" value="LRR"/>
    <property type="match status" value="1"/>
</dbReference>
<dbReference type="Gene3D" id="3.80.10.10">
    <property type="entry name" value="Ribonuclease Inhibitor"/>
    <property type="match status" value="1"/>
</dbReference>
<dbReference type="SMART" id="SM00255">
    <property type="entry name" value="TIR"/>
    <property type="match status" value="1"/>
</dbReference>
<keyword evidence="5 8" id="KW-1133">Transmembrane helix</keyword>
<evidence type="ECO:0000256" key="2">
    <source>
        <dbReference type="ARBA" id="ARBA00009634"/>
    </source>
</evidence>
<feature type="transmembrane region" description="Helical" evidence="8">
    <location>
        <begin position="126"/>
        <end position="149"/>
    </location>
</feature>
<evidence type="ECO:0000313" key="10">
    <source>
        <dbReference type="EMBL" id="KAG7309532.1"/>
    </source>
</evidence>
<evidence type="ECO:0000313" key="11">
    <source>
        <dbReference type="Proteomes" id="UP000823941"/>
    </source>
</evidence>
<evidence type="ECO:0000256" key="5">
    <source>
        <dbReference type="ARBA" id="ARBA00022989"/>
    </source>
</evidence>
<dbReference type="Proteomes" id="UP000823941">
    <property type="component" value="Chromosome 6"/>
</dbReference>
<evidence type="ECO:0000256" key="7">
    <source>
        <dbReference type="SAM" id="MobiDB-lite"/>
    </source>
</evidence>
<keyword evidence="3 8" id="KW-0812">Transmembrane</keyword>
<evidence type="ECO:0000256" key="6">
    <source>
        <dbReference type="ARBA" id="ARBA00023136"/>
    </source>
</evidence>
<evidence type="ECO:0000256" key="4">
    <source>
        <dbReference type="ARBA" id="ARBA00022729"/>
    </source>
</evidence>
<dbReference type="PROSITE" id="PS50104">
    <property type="entry name" value="TIR"/>
    <property type="match status" value="1"/>
</dbReference>
<feature type="region of interest" description="Disordered" evidence="7">
    <location>
        <begin position="305"/>
        <end position="326"/>
    </location>
</feature>
<dbReference type="Pfam" id="PF13676">
    <property type="entry name" value="TIR_2"/>
    <property type="match status" value="1"/>
</dbReference>
<dbReference type="InterPro" id="IPR035897">
    <property type="entry name" value="Toll_tir_struct_dom_sf"/>
</dbReference>